<name>A0ABU5NC47_9RICK</name>
<evidence type="ECO:0000259" key="1">
    <source>
        <dbReference type="Pfam" id="PF00561"/>
    </source>
</evidence>
<dbReference type="InterPro" id="IPR050266">
    <property type="entry name" value="AB_hydrolase_sf"/>
</dbReference>
<dbReference type="Gene3D" id="3.40.50.1820">
    <property type="entry name" value="alpha/beta hydrolase"/>
    <property type="match status" value="1"/>
</dbReference>
<evidence type="ECO:0000313" key="3">
    <source>
        <dbReference type="Proteomes" id="UP001291687"/>
    </source>
</evidence>
<accession>A0ABU5NC47</accession>
<dbReference type="PANTHER" id="PTHR43798:SF33">
    <property type="entry name" value="HYDROLASE, PUTATIVE (AFU_ORTHOLOGUE AFUA_2G14860)-RELATED"/>
    <property type="match status" value="1"/>
</dbReference>
<dbReference type="RefSeq" id="WP_322776623.1">
    <property type="nucleotide sequence ID" value="NZ_JARJFB010000040.1"/>
</dbReference>
<keyword evidence="3" id="KW-1185">Reference proteome</keyword>
<feature type="domain" description="AB hydrolase-1" evidence="1">
    <location>
        <begin position="21"/>
        <end position="146"/>
    </location>
</feature>
<dbReference type="Pfam" id="PF00561">
    <property type="entry name" value="Abhydrolase_1"/>
    <property type="match status" value="1"/>
</dbReference>
<proteinExistence type="predicted"/>
<comment type="caution">
    <text evidence="2">The sequence shown here is derived from an EMBL/GenBank/DDBJ whole genome shotgun (WGS) entry which is preliminary data.</text>
</comment>
<dbReference type="PANTHER" id="PTHR43798">
    <property type="entry name" value="MONOACYLGLYCEROL LIPASE"/>
    <property type="match status" value="1"/>
</dbReference>
<dbReference type="Proteomes" id="UP001291687">
    <property type="component" value="Unassembled WGS sequence"/>
</dbReference>
<gene>
    <name evidence="2" type="ORF">Megvenef_00690</name>
</gene>
<dbReference type="InterPro" id="IPR029058">
    <property type="entry name" value="AB_hydrolase_fold"/>
</dbReference>
<sequence length="254" mass="29057">MNIDGIEIFVEKLEGNGKLNFVLIHNAGGTHQFFTHQIRLLKKYGNVILLDLPGHGRSKAIASYAMDKLSLIIKEICEGLSLENIYFIGLNNGANIIVDVALNHRLPIKNIILIDPPIFIDKSFIVEINNFINQLDQADYDKFVISLVDDLFIDTDFYNKEIAINAFKNVDKGSLQNIFKELIRWDLNLSNKLKNITYSTLCILTDEHHCSYDKLRLEAPQFEIGKVVGSKCWATLEVPEQVNSMMERFIRLKK</sequence>
<protein>
    <submittedName>
        <fullName evidence="2">Alpha/beta hydrolase</fullName>
    </submittedName>
</protein>
<evidence type="ECO:0000313" key="2">
    <source>
        <dbReference type="EMBL" id="MEA0970722.1"/>
    </source>
</evidence>
<keyword evidence="2" id="KW-0378">Hydrolase</keyword>
<dbReference type="GO" id="GO:0016787">
    <property type="term" value="F:hydrolase activity"/>
    <property type="evidence" value="ECO:0007669"/>
    <property type="project" value="UniProtKB-KW"/>
</dbReference>
<organism evidence="2 3">
    <name type="scientific">Candidatus Megaera venefica</name>
    <dbReference type="NCBI Taxonomy" id="2055910"/>
    <lineage>
        <taxon>Bacteria</taxon>
        <taxon>Pseudomonadati</taxon>
        <taxon>Pseudomonadota</taxon>
        <taxon>Alphaproteobacteria</taxon>
        <taxon>Rickettsiales</taxon>
        <taxon>Rickettsiaceae</taxon>
        <taxon>Candidatus Megaera</taxon>
    </lineage>
</organism>
<dbReference type="SUPFAM" id="SSF53474">
    <property type="entry name" value="alpha/beta-Hydrolases"/>
    <property type="match status" value="1"/>
</dbReference>
<dbReference type="EMBL" id="JARJFB010000040">
    <property type="protein sequence ID" value="MEA0970722.1"/>
    <property type="molecule type" value="Genomic_DNA"/>
</dbReference>
<reference evidence="2 3" key="1">
    <citation type="submission" date="2023-03" db="EMBL/GenBank/DDBJ databases">
        <title>Host association and intracellularity evolved multiple times independently in the Rickettsiales.</title>
        <authorList>
            <person name="Castelli M."/>
            <person name="Nardi T."/>
            <person name="Gammuto L."/>
            <person name="Bellinzona G."/>
            <person name="Sabaneyeva E."/>
            <person name="Potekhin A."/>
            <person name="Serra V."/>
            <person name="Petroni G."/>
            <person name="Sassera D."/>
        </authorList>
    </citation>
    <scope>NUCLEOTIDE SEQUENCE [LARGE SCALE GENOMIC DNA]</scope>
    <source>
        <strain evidence="2 3">Sr 2-6</strain>
    </source>
</reference>
<dbReference type="InterPro" id="IPR000073">
    <property type="entry name" value="AB_hydrolase_1"/>
</dbReference>